<name>A0A7W5B481_9BACL</name>
<feature type="domain" description="Carrier" evidence="1">
    <location>
        <begin position="2"/>
        <end position="80"/>
    </location>
</feature>
<comment type="caution">
    <text evidence="2">The sequence shown here is derived from an EMBL/GenBank/DDBJ whole genome shotgun (WGS) entry which is preliminary data.</text>
</comment>
<dbReference type="RefSeq" id="WP_183604109.1">
    <property type="nucleotide sequence ID" value="NZ_JACHXK010000025.1"/>
</dbReference>
<sequence>MSENTAVKVKIIAKVKEVLDLQNEISPHVDLREIGMASMKTMELLVMLEVVFDISFDEDEILLENLSTVDQIYHQVMGKLSALSEVVS</sequence>
<protein>
    <submittedName>
        <fullName evidence="2">Acyl carrier protein</fullName>
    </submittedName>
</protein>
<proteinExistence type="predicted"/>
<dbReference type="PROSITE" id="PS50075">
    <property type="entry name" value="CARRIER"/>
    <property type="match status" value="1"/>
</dbReference>
<dbReference type="EMBL" id="JACHXK010000025">
    <property type="protein sequence ID" value="MBB3114053.1"/>
    <property type="molecule type" value="Genomic_DNA"/>
</dbReference>
<dbReference type="Gene3D" id="1.10.1200.10">
    <property type="entry name" value="ACP-like"/>
    <property type="match status" value="1"/>
</dbReference>
<evidence type="ECO:0000313" key="3">
    <source>
        <dbReference type="Proteomes" id="UP000570361"/>
    </source>
</evidence>
<evidence type="ECO:0000259" key="1">
    <source>
        <dbReference type="PROSITE" id="PS50075"/>
    </source>
</evidence>
<keyword evidence="3" id="KW-1185">Reference proteome</keyword>
<reference evidence="2 3" key="1">
    <citation type="submission" date="2020-08" db="EMBL/GenBank/DDBJ databases">
        <title>Genomic Encyclopedia of Type Strains, Phase III (KMG-III): the genomes of soil and plant-associated and newly described type strains.</title>
        <authorList>
            <person name="Whitman W."/>
        </authorList>
    </citation>
    <scope>NUCLEOTIDE SEQUENCE [LARGE SCALE GENOMIC DNA]</scope>
    <source>
        <strain evidence="2 3">CECT 5862</strain>
    </source>
</reference>
<organism evidence="2 3">
    <name type="scientific">Paenibacillus phyllosphaerae</name>
    <dbReference type="NCBI Taxonomy" id="274593"/>
    <lineage>
        <taxon>Bacteria</taxon>
        <taxon>Bacillati</taxon>
        <taxon>Bacillota</taxon>
        <taxon>Bacilli</taxon>
        <taxon>Bacillales</taxon>
        <taxon>Paenibacillaceae</taxon>
        <taxon>Paenibacillus</taxon>
    </lineage>
</organism>
<dbReference type="Proteomes" id="UP000570361">
    <property type="component" value="Unassembled WGS sequence"/>
</dbReference>
<dbReference type="AlphaFoldDB" id="A0A7W5B481"/>
<dbReference type="InterPro" id="IPR036736">
    <property type="entry name" value="ACP-like_sf"/>
</dbReference>
<evidence type="ECO:0000313" key="2">
    <source>
        <dbReference type="EMBL" id="MBB3114053.1"/>
    </source>
</evidence>
<accession>A0A7W5B481</accession>
<dbReference type="InterPro" id="IPR009081">
    <property type="entry name" value="PP-bd_ACP"/>
</dbReference>
<dbReference type="Pfam" id="PF00550">
    <property type="entry name" value="PP-binding"/>
    <property type="match status" value="1"/>
</dbReference>
<dbReference type="SUPFAM" id="SSF47336">
    <property type="entry name" value="ACP-like"/>
    <property type="match status" value="1"/>
</dbReference>
<gene>
    <name evidence="2" type="ORF">FHS18_006169</name>
</gene>